<organism evidence="2 3">
    <name type="scientific">candidate division WWE3 bacterium</name>
    <dbReference type="NCBI Taxonomy" id="2053526"/>
    <lineage>
        <taxon>Bacteria</taxon>
        <taxon>Katanobacteria</taxon>
    </lineage>
</organism>
<comment type="caution">
    <text evidence="2">The sequence shown here is derived from an EMBL/GenBank/DDBJ whole genome shotgun (WGS) entry which is preliminary data.</text>
</comment>
<dbReference type="Pfam" id="PF01936">
    <property type="entry name" value="NYN"/>
    <property type="match status" value="1"/>
</dbReference>
<dbReference type="InterPro" id="IPR047140">
    <property type="entry name" value="LabA"/>
</dbReference>
<dbReference type="Proteomes" id="UP000590542">
    <property type="component" value="Unassembled WGS sequence"/>
</dbReference>
<protein>
    <submittedName>
        <fullName evidence="2">NYN domain-containing protein</fullName>
    </submittedName>
</protein>
<sequence>MIPAQHKEQRVAIFVDVQNMYYSAKNLYGAKVDFGRVLASGVAGRKLVRAFAYVIKADVGAEKDFFGALQKIGYEVKEKDLQIFFGGAKKGDWDVGLCMDAVRMVPKIDVMILVSGDGDYTDLLEYARSQGVRTEVIAFGKTGSSRLFSEADFVVDMDESPEKFLIGKIGKQKFSILREFNKNESENKAR</sequence>
<dbReference type="AlphaFoldDB" id="A0A7X9E6H6"/>
<accession>A0A7X9E6H6</accession>
<evidence type="ECO:0000313" key="2">
    <source>
        <dbReference type="EMBL" id="NMB91352.1"/>
    </source>
</evidence>
<evidence type="ECO:0000259" key="1">
    <source>
        <dbReference type="Pfam" id="PF01936"/>
    </source>
</evidence>
<evidence type="ECO:0000313" key="3">
    <source>
        <dbReference type="Proteomes" id="UP000590542"/>
    </source>
</evidence>
<dbReference type="CDD" id="cd10911">
    <property type="entry name" value="PIN_LabA"/>
    <property type="match status" value="1"/>
</dbReference>
<dbReference type="EMBL" id="JAAZNV010000006">
    <property type="protein sequence ID" value="NMB91352.1"/>
    <property type="molecule type" value="Genomic_DNA"/>
</dbReference>
<feature type="domain" description="NYN" evidence="1">
    <location>
        <begin position="10"/>
        <end position="155"/>
    </location>
</feature>
<reference evidence="2 3" key="1">
    <citation type="journal article" date="2020" name="Biotechnol. Biofuels">
        <title>New insights from the biogas microbiome by comprehensive genome-resolved metagenomics of nearly 1600 species originating from multiple anaerobic digesters.</title>
        <authorList>
            <person name="Campanaro S."/>
            <person name="Treu L."/>
            <person name="Rodriguez-R L.M."/>
            <person name="Kovalovszki A."/>
            <person name="Ziels R.M."/>
            <person name="Maus I."/>
            <person name="Zhu X."/>
            <person name="Kougias P.G."/>
            <person name="Basile A."/>
            <person name="Luo G."/>
            <person name="Schluter A."/>
            <person name="Konstantinidis K.T."/>
            <person name="Angelidaki I."/>
        </authorList>
    </citation>
    <scope>NUCLEOTIDE SEQUENCE [LARGE SCALE GENOMIC DNA]</scope>
    <source>
        <strain evidence="2">AS27yjCOA_202</strain>
    </source>
</reference>
<name>A0A7X9E6H6_UNCKA</name>
<gene>
    <name evidence="2" type="ORF">GYA37_00725</name>
</gene>
<dbReference type="PANTHER" id="PTHR35458">
    <property type="entry name" value="SLR0755 PROTEIN"/>
    <property type="match status" value="1"/>
</dbReference>
<dbReference type="Gene3D" id="3.40.50.1010">
    <property type="entry name" value="5'-nuclease"/>
    <property type="match status" value="1"/>
</dbReference>
<dbReference type="PANTHER" id="PTHR35458:SF8">
    <property type="entry name" value="SLR0650 PROTEIN"/>
    <property type="match status" value="1"/>
</dbReference>
<dbReference type="InterPro" id="IPR021139">
    <property type="entry name" value="NYN"/>
</dbReference>
<proteinExistence type="predicted"/>
<dbReference type="GO" id="GO:0004540">
    <property type="term" value="F:RNA nuclease activity"/>
    <property type="evidence" value="ECO:0007669"/>
    <property type="project" value="InterPro"/>
</dbReference>